<dbReference type="Pfam" id="PF09995">
    <property type="entry name" value="MPAB_Lcp_cat"/>
    <property type="match status" value="1"/>
</dbReference>
<accession>A0A9X2E6F1</accession>
<evidence type="ECO:0000259" key="1">
    <source>
        <dbReference type="Pfam" id="PF09995"/>
    </source>
</evidence>
<comment type="caution">
    <text evidence="2">The sequence shown here is derived from an EMBL/GenBank/DDBJ whole genome shotgun (WGS) entry which is preliminary data.</text>
</comment>
<evidence type="ECO:0000313" key="3">
    <source>
        <dbReference type="Proteomes" id="UP001139157"/>
    </source>
</evidence>
<protein>
    <submittedName>
        <fullName evidence="2">DUF2236 domain-containing protein</fullName>
    </submittedName>
</protein>
<dbReference type="EMBL" id="JAMRXG010000004">
    <property type="protein sequence ID" value="MCM6774003.1"/>
    <property type="molecule type" value="Genomic_DNA"/>
</dbReference>
<dbReference type="AlphaFoldDB" id="A0A9X2E6F1"/>
<dbReference type="Proteomes" id="UP001139157">
    <property type="component" value="Unassembled WGS sequence"/>
</dbReference>
<feature type="domain" description="ER-bound oxygenase mpaB/mpaB'/Rubber oxygenase catalytic" evidence="1">
    <location>
        <begin position="24"/>
        <end position="262"/>
    </location>
</feature>
<organism evidence="2 3">
    <name type="scientific">Nocardia pulmonis</name>
    <dbReference type="NCBI Taxonomy" id="2951408"/>
    <lineage>
        <taxon>Bacteria</taxon>
        <taxon>Bacillati</taxon>
        <taxon>Actinomycetota</taxon>
        <taxon>Actinomycetes</taxon>
        <taxon>Mycobacteriales</taxon>
        <taxon>Nocardiaceae</taxon>
        <taxon>Nocardia</taxon>
    </lineage>
</organism>
<dbReference type="GO" id="GO:0016491">
    <property type="term" value="F:oxidoreductase activity"/>
    <property type="evidence" value="ECO:0007669"/>
    <property type="project" value="InterPro"/>
</dbReference>
<evidence type="ECO:0000313" key="2">
    <source>
        <dbReference type="EMBL" id="MCM6774003.1"/>
    </source>
</evidence>
<sequence length="284" mass="31502">MTTTQPEPAPTSALRTVGPGSATWRWGVDWRVALASRAVLLLEVAHPVVGAGVIDHSEFLSDRWARISRTFASARRVAGFHGPDAAVAEGQRLREVHRTISGVDAHGRPYHALNADAYLWVHATGYAGPAVVRRAFGDRVEADREEALFREWQDLAGILRIPGRVVPRTRAEFWTYYEHTVETVLERNAATDLILELDRKPMPVPPNLTVPQPVWNGLATPLAALLRLTTAGMLAPTLRARLGVPWSSAREKRFGRVVSTVRVLDRLLPERIRHPAAERTDVLP</sequence>
<gene>
    <name evidence="2" type="ORF">NDR86_11015</name>
</gene>
<proteinExistence type="predicted"/>
<dbReference type="PANTHER" id="PTHR36151">
    <property type="entry name" value="BLR2777 PROTEIN"/>
    <property type="match status" value="1"/>
</dbReference>
<reference evidence="2" key="1">
    <citation type="submission" date="2022-06" db="EMBL/GenBank/DDBJ databases">
        <title>Novel species in genus nocardia.</title>
        <authorList>
            <person name="Li F."/>
        </authorList>
    </citation>
    <scope>NUCLEOTIDE SEQUENCE</scope>
    <source>
        <strain evidence="2">CDC141</strain>
    </source>
</reference>
<dbReference type="PANTHER" id="PTHR36151:SF3">
    <property type="entry name" value="ER-BOUND OXYGENASE MPAB_MPAB'_RUBBER OXYGENASE CATALYTIC DOMAIN-CONTAINING PROTEIN"/>
    <property type="match status" value="1"/>
</dbReference>
<dbReference type="RefSeq" id="WP_251911193.1">
    <property type="nucleotide sequence ID" value="NZ_JAMRXG010000004.1"/>
</dbReference>
<dbReference type="InterPro" id="IPR018713">
    <property type="entry name" value="MPAB/Lcp_cat_dom"/>
</dbReference>
<name>A0A9X2E6F1_9NOCA</name>
<keyword evidence="3" id="KW-1185">Reference proteome</keyword>